<sequence length="1900" mass="217982">MAGQDKELQGQLMRRPSRSAATTTFSMEVFDNEVVPASLGSIATVLRVATEIQNERPRVAYLCRFYAFEKAHRLDPSSSGRGVRQFKTALLQRLERDNASSLASRVKKTDAREIESFYRQYYEHYVRALDKGEQADRAQLGKAYQTAGVLFEVLCAVNKTEKVEEVAPEIIEAAKDVQAKKEIYAPYNILPLDSAGASQSIMQLEEVKAAVAALKNTRGLNWPSSFEQNRQKAGELDILDWLRAMFGFQRDNVRNQREHLILLLANVHIRLNPKPEPLNKLDDRAVDAVMSKLFKNYKTWCKFLGRKHSLRLPQGQQEVQQRKILYMGLNLLIWGEAANIRFMPECLCYIFHNMAYELHGLLAGNVSIVTGENIKPSYGGDDESFLRKVVSPLYRVIDREAKKSKGGKAAHADWCNYDDLNEYFWSTDCFSLGWPMRDDGEFFKSTSGMNKGREATPRKERSTGKSYFVETRSFWHNFRSFDRMWTFYVLAWQAMVIVAWKNISPLDIFRKDALYSLSSIFITAAFLRFLQSILDLILNFPGYHRWKFTDVMRNILKILVSLAWSVILPLCYVHTFQVAPDKIKDLLSFLNKVKGIPPLYIIVVAIYLLPNLLAAALFIFPMLRRWIENSDWHIIRFLLWWSQPRIYVGRGMHESQFALIKYTLFWLLLLCAKLAFSYFIQIKPLIKPTKDIMSIHHVQYTWHELFPDAQGNYGAVISLWGPIILVYFMDTQIWYAIFSTLCGGILGAFDRLGEVRTLGMLRSRFHSLPGAFATYLVPSDKSKKKGFSLSKRFSEITASRRSEAAKFAQEMDLLLVPYSSDPSLKLIQWPPFLLASKIPIALDMAAQFRSKDSDLWKRICADEYMKCAVIECYESFKLVLNALVVGETEKRIIGIIIKEVENNIAKSTFLTNFRMGPLPTLCKKFVQLVEILKDSDPSTGNNVVLLLQDMLEVVTRDMMVNEIRELVELGNSNKDSGRQLFDSKNSKPAIVFPPAVTAQWEEQIRRLYLLLTVKESAIDVPTNLEARRRITFFANSLFMDMPHAPRVRKMLSFSVMTPYYKEETVYSKSDLELENEDGISIIYYLQKIFPDEWTNFLERITCKNESEVWENEENILQLRHWVSLRGQTLCRTVRGMMYYRRALKLQAFLDMACESEILEGYKAVTVASEEDKKSQRSLYAQLEAVADMKFTYVATCQNYGNQKRSGDRRATDILNLMVNNPSLRVAYIDEVEEGDGEKVQKVYYSVLVKALDNLDQEIYRIKLPGSAMVGEGKPENQNHAIIFTRGEALQTIDMNQDNYLEEAFKMRNLLEEFNEDHGVRPPTILGVREHIFTGSVSSLAWFMSNQETSFVTLGQRVLARPLKVRFHYGHPDVFDRIFHITRGGISKASRGINLSEDIFAGFNSTLRRGNITHHEYIQVGKGRDVGLNQISLFEAKVACGNGEQTLSRDIYRLGHRFDFFRMLSCYFTTTGFYVSSMLVVLTVYVFLYGRLYLSLSGLERSIMKFARSKGSDPLKAAMASQSIVQIGLLMALPMVMEMGLERGFRTAIGDMIIMQLQLAAVFFTFSLGTKVHYFGRTILHGGAKYRATGRGFVVRHEKFAENYRMYSRSHFVKALEIMVLLIVYRTYGSADADPSTYIMLSFSMWFLVVSWLFAPFLFNPSGFEWPKIVEDWDDWTKWISSLGGIGVPATKSWESWWDEEQEHLKYTALFGRALEIILSFRFLLFQYGIVYHLNMANGNTTIMVYGLSWLVIVAVMVVLKIVSMGRKKFSADFQLMFRLLKLFLFIGSVVTLVILFTFLNLTVGDIFASLLAFMPTGWAFLQIAQACRPVVKALGMWGSVKALARGYEYMMGVIILVPVAVLAWFPFVSEFQTRLLFNQAFSRGLQIQRILAGGKKQKQK</sequence>
<evidence type="ECO:0000313" key="2">
    <source>
        <dbReference type="Proteomes" id="UP000828048"/>
    </source>
</evidence>
<evidence type="ECO:0000313" key="1">
    <source>
        <dbReference type="EMBL" id="KAH7852518.1"/>
    </source>
</evidence>
<dbReference type="Proteomes" id="UP000828048">
    <property type="component" value="Chromosome 8"/>
</dbReference>
<proteinExistence type="predicted"/>
<organism evidence="1 2">
    <name type="scientific">Vaccinium darrowii</name>
    <dbReference type="NCBI Taxonomy" id="229202"/>
    <lineage>
        <taxon>Eukaryota</taxon>
        <taxon>Viridiplantae</taxon>
        <taxon>Streptophyta</taxon>
        <taxon>Embryophyta</taxon>
        <taxon>Tracheophyta</taxon>
        <taxon>Spermatophyta</taxon>
        <taxon>Magnoliopsida</taxon>
        <taxon>eudicotyledons</taxon>
        <taxon>Gunneridae</taxon>
        <taxon>Pentapetalae</taxon>
        <taxon>asterids</taxon>
        <taxon>Ericales</taxon>
        <taxon>Ericaceae</taxon>
        <taxon>Vaccinioideae</taxon>
        <taxon>Vaccinieae</taxon>
        <taxon>Vaccinium</taxon>
    </lineage>
</organism>
<reference evidence="1 2" key="1">
    <citation type="journal article" date="2021" name="Hortic Res">
        <title>High-quality reference genome and annotation aids understanding of berry development for evergreen blueberry (Vaccinium darrowii).</title>
        <authorList>
            <person name="Yu J."/>
            <person name="Hulse-Kemp A.M."/>
            <person name="Babiker E."/>
            <person name="Staton M."/>
        </authorList>
    </citation>
    <scope>NUCLEOTIDE SEQUENCE [LARGE SCALE GENOMIC DNA]</scope>
    <source>
        <strain evidence="2">cv. NJ 8807/NJ 8810</strain>
        <tissue evidence="1">Young leaf</tissue>
    </source>
</reference>
<keyword evidence="2" id="KW-1185">Reference proteome</keyword>
<accession>A0ACB7YGI7</accession>
<comment type="caution">
    <text evidence="1">The sequence shown here is derived from an EMBL/GenBank/DDBJ whole genome shotgun (WGS) entry which is preliminary data.</text>
</comment>
<dbReference type="EMBL" id="CM037158">
    <property type="protein sequence ID" value="KAH7852518.1"/>
    <property type="molecule type" value="Genomic_DNA"/>
</dbReference>
<name>A0ACB7YGI7_9ERIC</name>
<gene>
    <name evidence="1" type="ORF">Vadar_025859</name>
</gene>
<protein>
    <submittedName>
        <fullName evidence="1">Uncharacterized protein</fullName>
    </submittedName>
</protein>